<evidence type="ECO:0000256" key="2">
    <source>
        <dbReference type="ARBA" id="ARBA00023136"/>
    </source>
</evidence>
<keyword evidence="2" id="KW-0472">Membrane</keyword>
<dbReference type="Pfam" id="PF00144">
    <property type="entry name" value="Beta-lactamase"/>
    <property type="match status" value="1"/>
</dbReference>
<evidence type="ECO:0000313" key="5">
    <source>
        <dbReference type="Proteomes" id="UP001549097"/>
    </source>
</evidence>
<evidence type="ECO:0000256" key="1">
    <source>
        <dbReference type="ARBA" id="ARBA00004370"/>
    </source>
</evidence>
<dbReference type="InterPro" id="IPR050491">
    <property type="entry name" value="AmpC-like"/>
</dbReference>
<dbReference type="PANTHER" id="PTHR46825">
    <property type="entry name" value="D-ALANYL-D-ALANINE-CARBOXYPEPTIDASE/ENDOPEPTIDASE AMPH"/>
    <property type="match status" value="1"/>
</dbReference>
<protein>
    <submittedName>
        <fullName evidence="4">CubicO group peptidase (Beta-lactamase class C family)</fullName>
    </submittedName>
</protein>
<proteinExistence type="predicted"/>
<dbReference type="PANTHER" id="PTHR46825:SF11">
    <property type="entry name" value="PENICILLIN-BINDING PROTEIN 4"/>
    <property type="match status" value="1"/>
</dbReference>
<feature type="domain" description="Beta-lactamase-related" evidence="3">
    <location>
        <begin position="38"/>
        <end position="200"/>
    </location>
</feature>
<accession>A0ABV2LEU2</accession>
<comment type="caution">
    <text evidence="4">The sequence shown here is derived from an EMBL/GenBank/DDBJ whole genome shotgun (WGS) entry which is preliminary data.</text>
</comment>
<sequence length="201" mass="22564">MKQLVRIINFLVTLILGLTCLTAPLVNAEANEKTEKIEKLVEQQRHISKILGISLVIVEKGETVYQRNFGYKNVKEKTPVTSNTLFEIGSTTKAFTGLAILRLEKEGKLKRSDSVHKYIPWFKLKYQGEPQTITLNQLLYHSSGIASKSIAQIPESTASNALELNVKTLLNQELNRKPGSTFEYATINYDVLGLVIENVTK</sequence>
<keyword evidence="5" id="KW-1185">Reference proteome</keyword>
<comment type="subcellular location">
    <subcellularLocation>
        <location evidence="1">Membrane</location>
    </subcellularLocation>
</comment>
<evidence type="ECO:0000313" key="4">
    <source>
        <dbReference type="EMBL" id="MET3727099.1"/>
    </source>
</evidence>
<dbReference type="EMBL" id="JBEPMP010000001">
    <property type="protein sequence ID" value="MET3727099.1"/>
    <property type="molecule type" value="Genomic_DNA"/>
</dbReference>
<dbReference type="SUPFAM" id="SSF56601">
    <property type="entry name" value="beta-lactamase/transpeptidase-like"/>
    <property type="match status" value="1"/>
</dbReference>
<reference evidence="4 5" key="1">
    <citation type="submission" date="2024-06" db="EMBL/GenBank/DDBJ databases">
        <title>Genomic Encyclopedia of Type Strains, Phase IV (KMG-IV): sequencing the most valuable type-strain genomes for metagenomic binning, comparative biology and taxonomic classification.</title>
        <authorList>
            <person name="Goeker M."/>
        </authorList>
    </citation>
    <scope>NUCLEOTIDE SEQUENCE [LARGE SCALE GENOMIC DNA]</scope>
    <source>
        <strain evidence="4 5">DSM 100124</strain>
    </source>
</reference>
<name>A0ABV2LEU2_9BACL</name>
<dbReference type="Gene3D" id="3.40.710.10">
    <property type="entry name" value="DD-peptidase/beta-lactamase superfamily"/>
    <property type="match status" value="1"/>
</dbReference>
<dbReference type="InterPro" id="IPR012338">
    <property type="entry name" value="Beta-lactam/transpept-like"/>
</dbReference>
<gene>
    <name evidence="4" type="ORF">ABID52_000680</name>
</gene>
<dbReference type="Proteomes" id="UP001549097">
    <property type="component" value="Unassembled WGS sequence"/>
</dbReference>
<dbReference type="InterPro" id="IPR001466">
    <property type="entry name" value="Beta-lactam-related"/>
</dbReference>
<organism evidence="4 5">
    <name type="scientific">Fictibacillus halophilus</name>
    <dbReference type="NCBI Taxonomy" id="1610490"/>
    <lineage>
        <taxon>Bacteria</taxon>
        <taxon>Bacillati</taxon>
        <taxon>Bacillota</taxon>
        <taxon>Bacilli</taxon>
        <taxon>Bacillales</taxon>
        <taxon>Fictibacillaceae</taxon>
        <taxon>Fictibacillus</taxon>
    </lineage>
</organism>
<evidence type="ECO:0000259" key="3">
    <source>
        <dbReference type="Pfam" id="PF00144"/>
    </source>
</evidence>